<dbReference type="KEGG" id="cput:CONPUDRAFT_160371"/>
<feature type="region of interest" description="Disordered" evidence="1">
    <location>
        <begin position="23"/>
        <end position="56"/>
    </location>
</feature>
<dbReference type="EMBL" id="JH711594">
    <property type="protein sequence ID" value="EIW74116.1"/>
    <property type="molecule type" value="Genomic_DNA"/>
</dbReference>
<keyword evidence="3" id="KW-1185">Reference proteome</keyword>
<dbReference type="AlphaFoldDB" id="R7SD65"/>
<accession>R7SD65</accession>
<proteinExistence type="predicted"/>
<organism evidence="2 3">
    <name type="scientific">Coniophora puteana (strain RWD-64-598)</name>
    <name type="common">Brown rot fungus</name>
    <dbReference type="NCBI Taxonomy" id="741705"/>
    <lineage>
        <taxon>Eukaryota</taxon>
        <taxon>Fungi</taxon>
        <taxon>Dikarya</taxon>
        <taxon>Basidiomycota</taxon>
        <taxon>Agaricomycotina</taxon>
        <taxon>Agaricomycetes</taxon>
        <taxon>Agaricomycetidae</taxon>
        <taxon>Boletales</taxon>
        <taxon>Coniophorineae</taxon>
        <taxon>Coniophoraceae</taxon>
        <taxon>Coniophora</taxon>
    </lineage>
</organism>
<dbReference type="RefSeq" id="XP_007775694.1">
    <property type="nucleotide sequence ID" value="XM_007777504.1"/>
</dbReference>
<gene>
    <name evidence="2" type="ORF">CONPUDRAFT_160371</name>
</gene>
<feature type="region of interest" description="Disordered" evidence="1">
    <location>
        <begin position="98"/>
        <end position="133"/>
    </location>
</feature>
<name>R7SD65_CONPW</name>
<sequence length="160" mass="16813">MLCSVPPTSGLLQSFGAAPAEPEAPAYLRAHTTTPPTFSAGYESEDSSHDSSHKVHHDPFKWLDDDLAGSATPHAGRVGRPLQPLSDEFTQLFANASLRSDSEVLTPNPEATSDATSESSTVPVAPEPTPKTSTTMEALMRALALRLESIGTGTVEGDPS</sequence>
<evidence type="ECO:0000313" key="2">
    <source>
        <dbReference type="EMBL" id="EIW74116.1"/>
    </source>
</evidence>
<evidence type="ECO:0000256" key="1">
    <source>
        <dbReference type="SAM" id="MobiDB-lite"/>
    </source>
</evidence>
<dbReference type="GeneID" id="19204284"/>
<evidence type="ECO:0000313" key="3">
    <source>
        <dbReference type="Proteomes" id="UP000053558"/>
    </source>
</evidence>
<dbReference type="Proteomes" id="UP000053558">
    <property type="component" value="Unassembled WGS sequence"/>
</dbReference>
<feature type="compositionally biased region" description="Low complexity" evidence="1">
    <location>
        <begin position="110"/>
        <end position="121"/>
    </location>
</feature>
<protein>
    <submittedName>
        <fullName evidence="2">Uncharacterized protein</fullName>
    </submittedName>
</protein>
<reference evidence="3" key="1">
    <citation type="journal article" date="2012" name="Science">
        <title>The Paleozoic origin of enzymatic lignin decomposition reconstructed from 31 fungal genomes.</title>
        <authorList>
            <person name="Floudas D."/>
            <person name="Binder M."/>
            <person name="Riley R."/>
            <person name="Barry K."/>
            <person name="Blanchette R.A."/>
            <person name="Henrissat B."/>
            <person name="Martinez A.T."/>
            <person name="Otillar R."/>
            <person name="Spatafora J.W."/>
            <person name="Yadav J.S."/>
            <person name="Aerts A."/>
            <person name="Benoit I."/>
            <person name="Boyd A."/>
            <person name="Carlson A."/>
            <person name="Copeland A."/>
            <person name="Coutinho P.M."/>
            <person name="de Vries R.P."/>
            <person name="Ferreira P."/>
            <person name="Findley K."/>
            <person name="Foster B."/>
            <person name="Gaskell J."/>
            <person name="Glotzer D."/>
            <person name="Gorecki P."/>
            <person name="Heitman J."/>
            <person name="Hesse C."/>
            <person name="Hori C."/>
            <person name="Igarashi K."/>
            <person name="Jurgens J.A."/>
            <person name="Kallen N."/>
            <person name="Kersten P."/>
            <person name="Kohler A."/>
            <person name="Kuees U."/>
            <person name="Kumar T.K.A."/>
            <person name="Kuo A."/>
            <person name="LaButti K."/>
            <person name="Larrondo L.F."/>
            <person name="Lindquist E."/>
            <person name="Ling A."/>
            <person name="Lombard V."/>
            <person name="Lucas S."/>
            <person name="Lundell T."/>
            <person name="Martin R."/>
            <person name="McLaughlin D.J."/>
            <person name="Morgenstern I."/>
            <person name="Morin E."/>
            <person name="Murat C."/>
            <person name="Nagy L.G."/>
            <person name="Nolan M."/>
            <person name="Ohm R.A."/>
            <person name="Patyshakuliyeva A."/>
            <person name="Rokas A."/>
            <person name="Ruiz-Duenas F.J."/>
            <person name="Sabat G."/>
            <person name="Salamov A."/>
            <person name="Samejima M."/>
            <person name="Schmutz J."/>
            <person name="Slot J.C."/>
            <person name="St John F."/>
            <person name="Stenlid J."/>
            <person name="Sun H."/>
            <person name="Sun S."/>
            <person name="Syed K."/>
            <person name="Tsang A."/>
            <person name="Wiebenga A."/>
            <person name="Young D."/>
            <person name="Pisabarro A."/>
            <person name="Eastwood D.C."/>
            <person name="Martin F."/>
            <person name="Cullen D."/>
            <person name="Grigoriev I.V."/>
            <person name="Hibbett D.S."/>
        </authorList>
    </citation>
    <scope>NUCLEOTIDE SEQUENCE [LARGE SCALE GENOMIC DNA]</scope>
    <source>
        <strain evidence="3">RWD-64-598 SS2</strain>
    </source>
</reference>
<feature type="compositionally biased region" description="Basic and acidic residues" evidence="1">
    <location>
        <begin position="46"/>
        <end position="56"/>
    </location>
</feature>